<reference evidence="2" key="1">
    <citation type="journal article" date="2019" name="Int. J. Syst. Evol. Microbiol.">
        <title>The Global Catalogue of Microorganisms (GCM) 10K type strain sequencing project: providing services to taxonomists for standard genome sequencing and annotation.</title>
        <authorList>
            <consortium name="The Broad Institute Genomics Platform"/>
            <consortium name="The Broad Institute Genome Sequencing Center for Infectious Disease"/>
            <person name="Wu L."/>
            <person name="Ma J."/>
        </authorList>
    </citation>
    <scope>NUCLEOTIDE SEQUENCE [LARGE SCALE GENOMIC DNA]</scope>
    <source>
        <strain evidence="2">CGMCC 4.7643</strain>
    </source>
</reference>
<keyword evidence="2" id="KW-1185">Reference proteome</keyword>
<dbReference type="RefSeq" id="WP_345408227.1">
    <property type="nucleotide sequence ID" value="NZ_BAABHG010000026.1"/>
</dbReference>
<gene>
    <name evidence="1" type="ORF">ACFSYJ_42775</name>
</gene>
<dbReference type="Proteomes" id="UP001597419">
    <property type="component" value="Unassembled WGS sequence"/>
</dbReference>
<organism evidence="1 2">
    <name type="scientific">Amycolatopsis samaneae</name>
    <dbReference type="NCBI Taxonomy" id="664691"/>
    <lineage>
        <taxon>Bacteria</taxon>
        <taxon>Bacillati</taxon>
        <taxon>Actinomycetota</taxon>
        <taxon>Actinomycetes</taxon>
        <taxon>Pseudonocardiales</taxon>
        <taxon>Pseudonocardiaceae</taxon>
        <taxon>Amycolatopsis</taxon>
    </lineage>
</organism>
<proteinExistence type="predicted"/>
<accession>A0ABW5GXY3</accession>
<sequence>MKHVLDLQELPEELADFGVDEAPHHSHHSWGCTHSALSLLLCVADGD</sequence>
<dbReference type="EMBL" id="JBHUKU010000031">
    <property type="protein sequence ID" value="MFD2465407.1"/>
    <property type="molecule type" value="Genomic_DNA"/>
</dbReference>
<evidence type="ECO:0000313" key="2">
    <source>
        <dbReference type="Proteomes" id="UP001597419"/>
    </source>
</evidence>
<dbReference type="Pfam" id="PF19402">
    <property type="entry name" value="RamS"/>
    <property type="match status" value="1"/>
</dbReference>
<name>A0ABW5GXY3_9PSEU</name>
<dbReference type="NCBIfam" id="NF033212">
    <property type="entry name" value="SapB_AmfS_lanti"/>
    <property type="match status" value="1"/>
</dbReference>
<protein>
    <submittedName>
        <fullName evidence="1">Class III lanthipeptide</fullName>
    </submittedName>
</protein>
<evidence type="ECO:0000313" key="1">
    <source>
        <dbReference type="EMBL" id="MFD2465407.1"/>
    </source>
</evidence>
<dbReference type="InterPro" id="IPR045825">
    <property type="entry name" value="RamS"/>
</dbReference>
<dbReference type="NCBIfam" id="NF038159">
    <property type="entry name" value="lanthi_III_b"/>
    <property type="match status" value="1"/>
</dbReference>
<comment type="caution">
    <text evidence="1">The sequence shown here is derived from an EMBL/GenBank/DDBJ whole genome shotgun (WGS) entry which is preliminary data.</text>
</comment>